<feature type="region of interest" description="Disordered" evidence="1">
    <location>
        <begin position="35"/>
        <end position="55"/>
    </location>
</feature>
<dbReference type="Proteomes" id="UP000789405">
    <property type="component" value="Unassembled WGS sequence"/>
</dbReference>
<evidence type="ECO:0000313" key="3">
    <source>
        <dbReference type="Proteomes" id="UP000789405"/>
    </source>
</evidence>
<reference evidence="2" key="1">
    <citation type="submission" date="2021-06" db="EMBL/GenBank/DDBJ databases">
        <authorList>
            <person name="Kallberg Y."/>
            <person name="Tangrot J."/>
            <person name="Rosling A."/>
        </authorList>
    </citation>
    <scope>NUCLEOTIDE SEQUENCE</scope>
    <source>
        <strain evidence="2">MA453B</strain>
    </source>
</reference>
<feature type="compositionally biased region" description="Basic and acidic residues" evidence="1">
    <location>
        <begin position="44"/>
        <end position="55"/>
    </location>
</feature>
<comment type="caution">
    <text evidence="2">The sequence shown here is derived from an EMBL/GenBank/DDBJ whole genome shotgun (WGS) entry which is preliminary data.</text>
</comment>
<name>A0A9N9JZU8_9GLOM</name>
<feature type="non-terminal residue" evidence="2">
    <location>
        <position position="55"/>
    </location>
</feature>
<proteinExistence type="predicted"/>
<protein>
    <submittedName>
        <fullName evidence="2">6920_t:CDS:1</fullName>
    </submittedName>
</protein>
<keyword evidence="3" id="KW-1185">Reference proteome</keyword>
<evidence type="ECO:0000256" key="1">
    <source>
        <dbReference type="SAM" id="MobiDB-lite"/>
    </source>
</evidence>
<dbReference type="EMBL" id="CAJVPY010039510">
    <property type="protein sequence ID" value="CAG8804906.1"/>
    <property type="molecule type" value="Genomic_DNA"/>
</dbReference>
<gene>
    <name evidence="2" type="ORF">DERYTH_LOCUS24192</name>
</gene>
<evidence type="ECO:0000313" key="2">
    <source>
        <dbReference type="EMBL" id="CAG8804906.1"/>
    </source>
</evidence>
<dbReference type="AlphaFoldDB" id="A0A9N9JZU8"/>
<sequence length="55" mass="6239">MQTDDTNSNLAQESIIKIKSKPSLIEDLIAYPTEPSKITSIDTEYERKDKPLSNK</sequence>
<organism evidence="2 3">
    <name type="scientific">Dentiscutata erythropus</name>
    <dbReference type="NCBI Taxonomy" id="1348616"/>
    <lineage>
        <taxon>Eukaryota</taxon>
        <taxon>Fungi</taxon>
        <taxon>Fungi incertae sedis</taxon>
        <taxon>Mucoromycota</taxon>
        <taxon>Glomeromycotina</taxon>
        <taxon>Glomeromycetes</taxon>
        <taxon>Diversisporales</taxon>
        <taxon>Gigasporaceae</taxon>
        <taxon>Dentiscutata</taxon>
    </lineage>
</organism>
<accession>A0A9N9JZU8</accession>